<name>A0A4U9WCD0_SERFO</name>
<protein>
    <submittedName>
        <fullName evidence="2">Uncharacterized protein</fullName>
    </submittedName>
</protein>
<keyword evidence="1" id="KW-0812">Transmembrane</keyword>
<evidence type="ECO:0000313" key="2">
    <source>
        <dbReference type="EMBL" id="VTR56576.1"/>
    </source>
</evidence>
<feature type="transmembrane region" description="Helical" evidence="1">
    <location>
        <begin position="101"/>
        <end position="120"/>
    </location>
</feature>
<keyword evidence="1" id="KW-0472">Membrane</keyword>
<dbReference type="EMBL" id="CABEEZ010000134">
    <property type="protein sequence ID" value="VTR56576.1"/>
    <property type="molecule type" value="Genomic_DNA"/>
</dbReference>
<feature type="transmembrane region" description="Helical" evidence="1">
    <location>
        <begin position="73"/>
        <end position="95"/>
    </location>
</feature>
<evidence type="ECO:0000256" key="1">
    <source>
        <dbReference type="SAM" id="Phobius"/>
    </source>
</evidence>
<sequence>MIFIYSVTLVFGLVVTICTLLRMQSLSSQKKIIEQSHESNSNEILTTIDHRLLIINNNLWLSRLDLLDKKVSLKLRLCGAVGGGALLLKFTGAWNLSMQELAMILLIVLVIIIVTPGILVNMGVKTRMKLLIDAIPYYIDLVAVLCAIRDDC</sequence>
<reference evidence="2" key="1">
    <citation type="submission" date="2019-05" db="EMBL/GenBank/DDBJ databases">
        <authorList>
            <consortium name="Pathogen Informatics"/>
        </authorList>
    </citation>
    <scope>NUCLEOTIDE SEQUENCE [LARGE SCALE GENOMIC DNA]</scope>
    <source>
        <strain evidence="2">NCTC12965</strain>
    </source>
</reference>
<dbReference type="AlphaFoldDB" id="A0A4U9WCD0"/>
<accession>A0A4U9WCD0</accession>
<keyword evidence="1" id="KW-1133">Transmembrane helix</keyword>
<feature type="transmembrane region" description="Helical" evidence="1">
    <location>
        <begin position="6"/>
        <end position="23"/>
    </location>
</feature>
<organism evidence="2">
    <name type="scientific">Serratia fonticola</name>
    <dbReference type="NCBI Taxonomy" id="47917"/>
    <lineage>
        <taxon>Bacteria</taxon>
        <taxon>Pseudomonadati</taxon>
        <taxon>Pseudomonadota</taxon>
        <taxon>Gammaproteobacteria</taxon>
        <taxon>Enterobacterales</taxon>
        <taxon>Yersiniaceae</taxon>
        <taxon>Serratia</taxon>
    </lineage>
</organism>
<proteinExistence type="predicted"/>
<gene>
    <name evidence="2" type="ORF">NCTC12965_07171</name>
</gene>